<evidence type="ECO:0000259" key="3">
    <source>
        <dbReference type="PROSITE" id="PS50234"/>
    </source>
</evidence>
<organism evidence="4 5">
    <name type="scientific">Lederbergia wuyishanensis</name>
    <dbReference type="NCBI Taxonomy" id="1347903"/>
    <lineage>
        <taxon>Bacteria</taxon>
        <taxon>Bacillati</taxon>
        <taxon>Bacillota</taxon>
        <taxon>Bacilli</taxon>
        <taxon>Bacillales</taxon>
        <taxon>Bacillaceae</taxon>
        <taxon>Lederbergia</taxon>
    </lineage>
</organism>
<feature type="signal peptide" evidence="2">
    <location>
        <begin position="1"/>
        <end position="19"/>
    </location>
</feature>
<dbReference type="SUPFAM" id="SSF53300">
    <property type="entry name" value="vWA-like"/>
    <property type="match status" value="1"/>
</dbReference>
<keyword evidence="5" id="KW-1185">Reference proteome</keyword>
<proteinExistence type="predicted"/>
<keyword evidence="2" id="KW-0732">Signal</keyword>
<dbReference type="EMBL" id="JAUSUO010000008">
    <property type="protein sequence ID" value="MDQ0344085.1"/>
    <property type="molecule type" value="Genomic_DNA"/>
</dbReference>
<evidence type="ECO:0000256" key="1">
    <source>
        <dbReference type="SAM" id="MobiDB-lite"/>
    </source>
</evidence>
<feature type="region of interest" description="Disordered" evidence="1">
    <location>
        <begin position="29"/>
        <end position="51"/>
    </location>
</feature>
<dbReference type="PROSITE" id="PS51257">
    <property type="entry name" value="PROKAR_LIPOPROTEIN"/>
    <property type="match status" value="1"/>
</dbReference>
<gene>
    <name evidence="4" type="ORF">J2S14_002926</name>
</gene>
<dbReference type="InterPro" id="IPR002035">
    <property type="entry name" value="VWF_A"/>
</dbReference>
<name>A0ABU0D6T6_9BACI</name>
<sequence>MHKRLSIFILIIFALTLSACSSKDHSIEAEEKKIEPTEQVNKESESDKVEEKEVIIDAPTPPEDTQSLLVYQPGLFAGTFYDDNEAAIEEELAKLPPLKEEDGEEEVKKYWSKLLSLFAEQYPDPKAVVEDWKKGDFGNPDISDPRYEFKENYNVEIILDASGSMAEVIDGKSMMDWAKESIQNFSSNLPKEAKVALRVYGHKGTGSDSDKQLSCSSSELLYEMQTFDEAKLNDALNRFQPSGWTPISESLIQAKEDFANFSGDKNTNIIYLVSDGVETCDGDPIKAAKELAESSVTPILNVIGFNVDGNGQNELKKIAEAADGTYSTVRNVEQLQAEFDRSEEMASKWLNWKVNAESQNIDTVLEREGTIFDYKNEFAEKSSLEIRNLDNAVLFLYKNDQISTEQRNIFKTLRSARYDLTNNAENELYNDLLKLAHESYKEIEKEINEKYKQEN</sequence>
<dbReference type="Pfam" id="PF13519">
    <property type="entry name" value="VWA_2"/>
    <property type="match status" value="1"/>
</dbReference>
<feature type="domain" description="VWFA" evidence="3">
    <location>
        <begin position="154"/>
        <end position="345"/>
    </location>
</feature>
<evidence type="ECO:0000313" key="5">
    <source>
        <dbReference type="Proteomes" id="UP001232343"/>
    </source>
</evidence>
<dbReference type="Proteomes" id="UP001232343">
    <property type="component" value="Unassembled WGS sequence"/>
</dbReference>
<evidence type="ECO:0000256" key="2">
    <source>
        <dbReference type="SAM" id="SignalP"/>
    </source>
</evidence>
<comment type="caution">
    <text evidence="4">The sequence shown here is derived from an EMBL/GenBank/DDBJ whole genome shotgun (WGS) entry which is preliminary data.</text>
</comment>
<protein>
    <submittedName>
        <fullName evidence="4">Ca-activated chloride channel family protein</fullName>
    </submittedName>
</protein>
<dbReference type="InterPro" id="IPR036465">
    <property type="entry name" value="vWFA_dom_sf"/>
</dbReference>
<accession>A0ABU0D6T6</accession>
<dbReference type="SMART" id="SM00327">
    <property type="entry name" value="VWA"/>
    <property type="match status" value="1"/>
</dbReference>
<reference evidence="4 5" key="1">
    <citation type="submission" date="2023-07" db="EMBL/GenBank/DDBJ databases">
        <title>Genomic Encyclopedia of Type Strains, Phase IV (KMG-IV): sequencing the most valuable type-strain genomes for metagenomic binning, comparative biology and taxonomic classification.</title>
        <authorList>
            <person name="Goeker M."/>
        </authorList>
    </citation>
    <scope>NUCLEOTIDE SEQUENCE [LARGE SCALE GENOMIC DNA]</scope>
    <source>
        <strain evidence="4 5">DSM 27848</strain>
    </source>
</reference>
<dbReference type="RefSeq" id="WP_244682367.1">
    <property type="nucleotide sequence ID" value="NZ_JALIRM010000011.1"/>
</dbReference>
<dbReference type="PROSITE" id="PS50234">
    <property type="entry name" value="VWFA"/>
    <property type="match status" value="1"/>
</dbReference>
<feature type="chain" id="PRO_5046865135" evidence="2">
    <location>
        <begin position="20"/>
        <end position="455"/>
    </location>
</feature>
<dbReference type="Gene3D" id="3.40.50.410">
    <property type="entry name" value="von Willebrand factor, type A domain"/>
    <property type="match status" value="1"/>
</dbReference>
<evidence type="ECO:0000313" key="4">
    <source>
        <dbReference type="EMBL" id="MDQ0344085.1"/>
    </source>
</evidence>